<sequence>MDLVKDWDVEFEGPVVEWRGPAPFFFVDVPDDVSAAIKVAARGLEYWGQVAVVVRIIDIEFTTALFPKEGRYLLPLKNVVRDSAGITVDQMLTVELTVERHR</sequence>
<dbReference type="EMBL" id="PJNE01000001">
    <property type="protein sequence ID" value="PKW28097.1"/>
    <property type="molecule type" value="Genomic_DNA"/>
</dbReference>
<dbReference type="InterPro" id="IPR015018">
    <property type="entry name" value="DUF1905"/>
</dbReference>
<accession>A0A2N3YMK9</accession>
<dbReference type="Pfam" id="PF08922">
    <property type="entry name" value="DUF1905"/>
    <property type="match status" value="1"/>
</dbReference>
<organism evidence="1 2">
    <name type="scientific">Phycicoccus duodecadis</name>
    <dbReference type="NCBI Taxonomy" id="173053"/>
    <lineage>
        <taxon>Bacteria</taxon>
        <taxon>Bacillati</taxon>
        <taxon>Actinomycetota</taxon>
        <taxon>Actinomycetes</taxon>
        <taxon>Micrococcales</taxon>
        <taxon>Intrasporangiaceae</taxon>
        <taxon>Phycicoccus</taxon>
    </lineage>
</organism>
<dbReference type="AlphaFoldDB" id="A0A2N3YMK9"/>
<evidence type="ECO:0000313" key="1">
    <source>
        <dbReference type="EMBL" id="PKW28097.1"/>
    </source>
</evidence>
<name>A0A2N3YMK9_9MICO</name>
<keyword evidence="2" id="KW-1185">Reference proteome</keyword>
<dbReference type="SUPFAM" id="SSF141694">
    <property type="entry name" value="AF2212/PG0164-like"/>
    <property type="match status" value="1"/>
</dbReference>
<reference evidence="1 2" key="1">
    <citation type="submission" date="2017-12" db="EMBL/GenBank/DDBJ databases">
        <title>Sequencing the genomes of 1000 Actinobacteria strains.</title>
        <authorList>
            <person name="Klenk H.-P."/>
        </authorList>
    </citation>
    <scope>NUCLEOTIDE SEQUENCE [LARGE SCALE GENOMIC DNA]</scope>
    <source>
        <strain evidence="1 2">DSM 12806</strain>
    </source>
</reference>
<dbReference type="Gene3D" id="2.40.30.100">
    <property type="entry name" value="AF2212/PG0164-like"/>
    <property type="match status" value="1"/>
</dbReference>
<evidence type="ECO:0000313" key="2">
    <source>
        <dbReference type="Proteomes" id="UP000233781"/>
    </source>
</evidence>
<dbReference type="InterPro" id="IPR037079">
    <property type="entry name" value="AF2212/PG0164-like_sf"/>
</dbReference>
<dbReference type="OrthoDB" id="9808666at2"/>
<protein>
    <submittedName>
        <fullName evidence="1">Uncharacterized protein DUF1905</fullName>
    </submittedName>
</protein>
<gene>
    <name evidence="1" type="ORF">ATL31_2953</name>
</gene>
<comment type="caution">
    <text evidence="1">The sequence shown here is derived from an EMBL/GenBank/DDBJ whole genome shotgun (WGS) entry which is preliminary data.</text>
</comment>
<dbReference type="Proteomes" id="UP000233781">
    <property type="component" value="Unassembled WGS sequence"/>
</dbReference>
<proteinExistence type="predicted"/>